<dbReference type="InterPro" id="IPR016024">
    <property type="entry name" value="ARM-type_fold"/>
</dbReference>
<protein>
    <submittedName>
        <fullName evidence="2">HEAT repeat protein</fullName>
    </submittedName>
</protein>
<gene>
    <name evidence="2" type="ORF">SAMN05877831_12113</name>
</gene>
<dbReference type="Gene3D" id="1.25.10.10">
    <property type="entry name" value="Leucine-rich Repeat Variant"/>
    <property type="match status" value="1"/>
</dbReference>
<dbReference type="InterPro" id="IPR011989">
    <property type="entry name" value="ARM-like"/>
</dbReference>
<dbReference type="EMBL" id="OBMT01000021">
    <property type="protein sequence ID" value="SOC21069.1"/>
    <property type="molecule type" value="Genomic_DNA"/>
</dbReference>
<reference evidence="3" key="1">
    <citation type="submission" date="2017-08" db="EMBL/GenBank/DDBJ databases">
        <authorList>
            <person name="Varghese N."/>
            <person name="Submissions S."/>
        </authorList>
    </citation>
    <scope>NUCLEOTIDE SEQUENCE [LARGE SCALE GENOMIC DNA]</scope>
    <source>
        <strain evidence="3">JA276</strain>
    </source>
</reference>
<evidence type="ECO:0000313" key="2">
    <source>
        <dbReference type="EMBL" id="SOC21069.1"/>
    </source>
</evidence>
<dbReference type="AlphaFoldDB" id="A0A285TG09"/>
<name>A0A285TG09_9RHOB</name>
<dbReference type="RefSeq" id="WP_097071424.1">
    <property type="nucleotide sequence ID" value="NZ_OBMT01000021.1"/>
</dbReference>
<keyword evidence="3" id="KW-1185">Reference proteome</keyword>
<dbReference type="SUPFAM" id="SSF48371">
    <property type="entry name" value="ARM repeat"/>
    <property type="match status" value="1"/>
</dbReference>
<evidence type="ECO:0000256" key="1">
    <source>
        <dbReference type="SAM" id="MobiDB-lite"/>
    </source>
</evidence>
<feature type="region of interest" description="Disordered" evidence="1">
    <location>
        <begin position="1"/>
        <end position="32"/>
    </location>
</feature>
<organism evidence="2 3">
    <name type="scientific">Rhodobacter maris</name>
    <dbReference type="NCBI Taxonomy" id="446682"/>
    <lineage>
        <taxon>Bacteria</taxon>
        <taxon>Pseudomonadati</taxon>
        <taxon>Pseudomonadota</taxon>
        <taxon>Alphaproteobacteria</taxon>
        <taxon>Rhodobacterales</taxon>
        <taxon>Rhodobacter group</taxon>
        <taxon>Rhodobacter</taxon>
    </lineage>
</organism>
<evidence type="ECO:0000313" key="3">
    <source>
        <dbReference type="Proteomes" id="UP000219111"/>
    </source>
</evidence>
<proteinExistence type="predicted"/>
<dbReference type="Pfam" id="PF13646">
    <property type="entry name" value="HEAT_2"/>
    <property type="match status" value="2"/>
</dbReference>
<dbReference type="Proteomes" id="UP000219111">
    <property type="component" value="Unassembled WGS sequence"/>
</dbReference>
<dbReference type="OrthoDB" id="7359267at2"/>
<sequence length="208" mass="22180">MPLIAPKSNRAPRASRAPKSPLDDLRAPDPGSRRTAARALLGTTAARGALEAALRLETDPAVRQALLSALVSVADDTVVELFAEMLRSEEASHRSEAVSALQQLPETAAQVIVGLLHAEDADLRIMAVDVIRLLPHADAPVWLRDLLSKETHPNVVGVAVDRLAEIGGADDLPALQAVRSRFADDPYLAFATDLVIERIVTLAREASG</sequence>
<accession>A0A285TG09</accession>